<dbReference type="OrthoDB" id="5653126at2"/>
<comment type="caution">
    <text evidence="2">The sequence shown here is derived from an EMBL/GenBank/DDBJ whole genome shotgun (WGS) entry which is preliminary data.</text>
</comment>
<protein>
    <submittedName>
        <fullName evidence="2">Toxin</fullName>
    </submittedName>
</protein>
<dbReference type="InterPro" id="IPR046673">
    <property type="entry name" value="ToxA_N"/>
</dbReference>
<evidence type="ECO:0000313" key="2">
    <source>
        <dbReference type="EMBL" id="KNH25674.1"/>
    </source>
</evidence>
<dbReference type="Proteomes" id="UP000036955">
    <property type="component" value="Unassembled WGS sequence"/>
</dbReference>
<feature type="domain" description="Dermonecrotic toxin N-terminal" evidence="1">
    <location>
        <begin position="27"/>
        <end position="287"/>
    </location>
</feature>
<dbReference type="CDD" id="cd14729">
    <property type="entry name" value="RtxA-like"/>
    <property type="match status" value="2"/>
</dbReference>
<evidence type="ECO:0000259" key="1">
    <source>
        <dbReference type="Pfam" id="PF20178"/>
    </source>
</evidence>
<proteinExistence type="predicted"/>
<dbReference type="PATRIC" id="fig|317.197.peg.3111"/>
<gene>
    <name evidence="2" type="ORF">ACS77_18215</name>
</gene>
<name>A0A0L1MBQ3_PSESX</name>
<dbReference type="Gene3D" id="3.40.50.11550">
    <property type="match status" value="2"/>
</dbReference>
<dbReference type="Pfam" id="PF20178">
    <property type="entry name" value="ToxA_N"/>
    <property type="match status" value="1"/>
</dbReference>
<reference evidence="2 3" key="1">
    <citation type="submission" date="2015-06" db="EMBL/GenBank/DDBJ databases">
        <authorList>
            <person name="Hoefler B.C."/>
            <person name="Straight P.D."/>
        </authorList>
    </citation>
    <scope>NUCLEOTIDE SEQUENCE [LARGE SCALE GENOMIC DNA]</scope>
    <source>
        <strain evidence="2 3">Riq4</strain>
    </source>
</reference>
<accession>A0A0L1MBQ3</accession>
<sequence>MNPTEIRPLPNAADKAALKAIATSVIQTCPSLQDTAHEVASDLLKKYDIVDLDPDQVYFHRFDASQSSSKAFTGWEHVKATPTSSMTLTQLVIHRFRVADQDNADLLDVYAGFYTVGPKTGDFNETNEVRLHGNEVLKDFWSIDFSTRYTDKLTAFWNDSGTDFRTLAKCNFLIKALQARDKRQLSEKDFQFVTNAVIGPITWPVSLQLLQSQHLCADSVRTLDVDGYMANNILRFIAPKGRQIVYLPGETDAFQVLETAIDMHYWMLQRMNTEDARQAFMTHFSLADRQTIAENITDIMNRLVSTWGKYDHHLINQKNQAVTGDAFSWLGDSTKAAMFAEAELSLTSNGDLRKKLWIGYLSAGVRVLGPMAVVGWPIALPVVGASIASLGLNTDQAVNGKTAEERKAGVLGAVLSSIDLLFNLLALKGPGSLEEVGPEIDAAEAKEMADLKESTLPVKSPGLTPSEVTVEVAGETEPAVKMPETFKIDVSLDDNALVREPGKFQGTYRLASNPSSAIKLNDNAYYVRYETNINGRGSWAIVDPAKPDAFSGTIPVRLDAEGKWQIIPRLGLRGGMNVPPIATAGPSAEPVVEEWARTPGIHVPGLDDPEMRAWALGGADVRGLFRRVWTIGSIDVRSVLMSDVDTVGARSVFMSPMDELTGSLSEFDLAQEEPRSNLVSDAKTYYELNPPSPRLPIPTAQLFETSTDLLDAAFAGKPGLVVGESQGSVGSKQFLIDNMPALAQRGVKNLYLQELLANANQLELDAFARTGAMPEELENYLRKLDIKTGNDPDGKYNLLALVKAANAQRIRVQAIDMSTTYNINKDAFNWESDYQMARSFFASEVIHFNEELKEPAKWIALVNQENMATFRGYRGISEQTDALSLRIDDVVPGQAQPIGSDPGLAVEYADYPDSPVYDVSDGTDFDSIHDLIKGDWRVQMETPWAYRTPQELRVLLPEPGMFTFQRFRSNVLVVYRNADNEIVESAIRSTPGGRLNLDTPLQPAYESMTVDNLDELKEALIAKKMKPMGWPEVAGEVDGAASLTENLPRSLPEIQRSGIPDNWQANELLEDKTPGTDSGKFQGIYQLDANPSTAIMLDDTAYYVRYEADVNGGGTWAIIDPERPNAFSGSLPVRLNAQGEWELAPRAELKGGGNTQPGTSLVTVQNPPLATLNRPATQYDTSGGLRLRKLALGIRETHIKIMRQPDGHLRGMSTYDEYVAAHRANLSRDARQFFSRRGFTGSLPPRPALPVVTPSTTAAELIPEIFDAAPGLVIGESQDRIASMRFLIENMPILAQKEVKTLYFHRLLNDFSQLDLNQFFRSGEMSDDLEKSLRQLQSDPSGRFTPLEVVKVAQHNRIRIQATDCLASYRYPASPLPDTHEQAIKTYLTHTIMQADKSLNGAGKWVVLTDQENLNTFRGMPGISEMQGGIGLRIEEVLPEENLLIETDRGIEIGRGFGSQHESIRGDSDTLFADLSLQTPLPLLERTPEELERLLFRQGMFTFEKSDGGWTLIHRGRDGRIARTLVERTVDGKYLINRPSWTEVHQVPYADIVELSWALSRMGMDLEGRLPL</sequence>
<evidence type="ECO:0000313" key="3">
    <source>
        <dbReference type="Proteomes" id="UP000036955"/>
    </source>
</evidence>
<dbReference type="SUPFAM" id="SSF159501">
    <property type="entry name" value="EreA/ChaN-like"/>
    <property type="match status" value="2"/>
</dbReference>
<organism evidence="2 3">
    <name type="scientific">Pseudomonas syringae</name>
    <dbReference type="NCBI Taxonomy" id="317"/>
    <lineage>
        <taxon>Bacteria</taxon>
        <taxon>Pseudomonadati</taxon>
        <taxon>Pseudomonadota</taxon>
        <taxon>Gammaproteobacteria</taxon>
        <taxon>Pseudomonadales</taxon>
        <taxon>Pseudomonadaceae</taxon>
        <taxon>Pseudomonas</taxon>
    </lineage>
</organism>
<dbReference type="EMBL" id="LFQK01000030">
    <property type="protein sequence ID" value="KNH25674.1"/>
    <property type="molecule type" value="Genomic_DNA"/>
</dbReference>